<comment type="subcellular location">
    <subcellularLocation>
        <location evidence="1 7">Cell membrane</location>
        <topology evidence="1 7">Multi-pass membrane protein</topology>
    </subcellularLocation>
</comment>
<feature type="domain" description="ABC transmembrane type-1" evidence="8">
    <location>
        <begin position="78"/>
        <end position="266"/>
    </location>
</feature>
<dbReference type="InterPro" id="IPR035906">
    <property type="entry name" value="MetI-like_sf"/>
</dbReference>
<feature type="transmembrane region" description="Helical" evidence="7">
    <location>
        <begin position="244"/>
        <end position="266"/>
    </location>
</feature>
<evidence type="ECO:0000256" key="2">
    <source>
        <dbReference type="ARBA" id="ARBA00022448"/>
    </source>
</evidence>
<dbReference type="AlphaFoldDB" id="S5XUE8"/>
<dbReference type="PANTHER" id="PTHR43386">
    <property type="entry name" value="OLIGOPEPTIDE TRANSPORT SYSTEM PERMEASE PROTEIN APPC"/>
    <property type="match status" value="1"/>
</dbReference>
<proteinExistence type="inferred from homology"/>
<evidence type="ECO:0000256" key="6">
    <source>
        <dbReference type="ARBA" id="ARBA00023136"/>
    </source>
</evidence>
<keyword evidence="3" id="KW-1003">Cell membrane</keyword>
<dbReference type="Pfam" id="PF12911">
    <property type="entry name" value="OppC_N"/>
    <property type="match status" value="1"/>
</dbReference>
<dbReference type="OrthoDB" id="9766870at2"/>
<dbReference type="eggNOG" id="COG1173">
    <property type="taxonomic scope" value="Bacteria"/>
</dbReference>
<keyword evidence="4 7" id="KW-0812">Transmembrane</keyword>
<organism evidence="9 10">
    <name type="scientific">Paracoccus aminophilus JCM 7686</name>
    <dbReference type="NCBI Taxonomy" id="1367847"/>
    <lineage>
        <taxon>Bacteria</taxon>
        <taxon>Pseudomonadati</taxon>
        <taxon>Pseudomonadota</taxon>
        <taxon>Alphaproteobacteria</taxon>
        <taxon>Rhodobacterales</taxon>
        <taxon>Paracoccaceae</taxon>
        <taxon>Paracoccus</taxon>
    </lineage>
</organism>
<evidence type="ECO:0000256" key="4">
    <source>
        <dbReference type="ARBA" id="ARBA00022692"/>
    </source>
</evidence>
<dbReference type="InterPro" id="IPR050366">
    <property type="entry name" value="BP-dependent_transpt_permease"/>
</dbReference>
<reference evidence="9 10" key="1">
    <citation type="journal article" date="2014" name="BMC Genomics">
        <title>Architecture and functions of a multipartite genome of the methylotrophic bacterium Paracoccus aminophilus JCM 7686, containing primary and secondary chromids.</title>
        <authorList>
            <person name="Dziewit L."/>
            <person name="Czarnecki J."/>
            <person name="Wibberg D."/>
            <person name="Radlinska M."/>
            <person name="Mrozek P."/>
            <person name="Szymczak M."/>
            <person name="Schluter A."/>
            <person name="Puhler A."/>
            <person name="Bartosik D."/>
        </authorList>
    </citation>
    <scope>NUCLEOTIDE SEQUENCE [LARGE SCALE GENOMIC DNA]</scope>
    <source>
        <strain evidence="9">JCM 7686</strain>
    </source>
</reference>
<evidence type="ECO:0000256" key="1">
    <source>
        <dbReference type="ARBA" id="ARBA00004651"/>
    </source>
</evidence>
<dbReference type="PATRIC" id="fig|1367847.3.peg.1714"/>
<dbReference type="PANTHER" id="PTHR43386:SF6">
    <property type="entry name" value="ABC TRANSPORTER PERMEASE PROTEIN"/>
    <property type="match status" value="1"/>
</dbReference>
<feature type="transmembrane region" description="Helical" evidence="7">
    <location>
        <begin position="194"/>
        <end position="223"/>
    </location>
</feature>
<dbReference type="PROSITE" id="PS50928">
    <property type="entry name" value="ABC_TM1"/>
    <property type="match status" value="1"/>
</dbReference>
<dbReference type="GO" id="GO:0055085">
    <property type="term" value="P:transmembrane transport"/>
    <property type="evidence" value="ECO:0007669"/>
    <property type="project" value="InterPro"/>
</dbReference>
<dbReference type="RefSeq" id="WP_020950470.1">
    <property type="nucleotide sequence ID" value="NC_022041.1"/>
</dbReference>
<evidence type="ECO:0000313" key="10">
    <source>
        <dbReference type="Proteomes" id="UP000015480"/>
    </source>
</evidence>
<feature type="transmembrane region" description="Helical" evidence="7">
    <location>
        <begin position="126"/>
        <end position="149"/>
    </location>
</feature>
<dbReference type="SUPFAM" id="SSF161098">
    <property type="entry name" value="MetI-like"/>
    <property type="match status" value="1"/>
</dbReference>
<dbReference type="InterPro" id="IPR000515">
    <property type="entry name" value="MetI-like"/>
</dbReference>
<feature type="transmembrane region" description="Helical" evidence="7">
    <location>
        <begin position="80"/>
        <end position="105"/>
    </location>
</feature>
<sequence>MSAQTRNWPRAMVSDPLTAAALLILTTLVLLAAAAPWISPVDPTFVDATARLRPPSAEHWLGTDRVGRDILSRALHGARISLSVGALVTVVALSIGVTLGLLAGYVRMLDGIIMRVMDGLMAIPSVLLGVAALMAFGSTPQALVLAITLPTLPEIARLSRSLALTIRTEPFIEAAVMAGTRTPMLLWRHILPNAAAPLIVLASYVCASAIIVEAVLSFLGIGTPSEQASWGNMIAEGRSSFQRAPWVVFVPSILLALTVLSINLIGDRLRDVTDPLRLGGR</sequence>
<gene>
    <name evidence="9" type="ORF">JCM7686_1731</name>
</gene>
<evidence type="ECO:0000256" key="5">
    <source>
        <dbReference type="ARBA" id="ARBA00022989"/>
    </source>
</evidence>
<dbReference type="CDD" id="cd06261">
    <property type="entry name" value="TM_PBP2"/>
    <property type="match status" value="1"/>
</dbReference>
<dbReference type="HOGENOM" id="CLU_028518_1_1_5"/>
<dbReference type="EMBL" id="CP006650">
    <property type="protein sequence ID" value="AGT08832.1"/>
    <property type="molecule type" value="Genomic_DNA"/>
</dbReference>
<evidence type="ECO:0000256" key="3">
    <source>
        <dbReference type="ARBA" id="ARBA00022475"/>
    </source>
</evidence>
<evidence type="ECO:0000313" key="9">
    <source>
        <dbReference type="EMBL" id="AGT08832.1"/>
    </source>
</evidence>
<dbReference type="Proteomes" id="UP000015480">
    <property type="component" value="Chromosome"/>
</dbReference>
<keyword evidence="10" id="KW-1185">Reference proteome</keyword>
<protein>
    <submittedName>
        <fullName evidence="9">Peptide/nickel transport system, permease protein</fullName>
    </submittedName>
</protein>
<dbReference type="KEGG" id="pami:JCM7686_1731"/>
<keyword evidence="5 7" id="KW-1133">Transmembrane helix</keyword>
<keyword evidence="2 7" id="KW-0813">Transport</keyword>
<dbReference type="GO" id="GO:0005886">
    <property type="term" value="C:plasma membrane"/>
    <property type="evidence" value="ECO:0007669"/>
    <property type="project" value="UniProtKB-SubCell"/>
</dbReference>
<name>S5XUE8_PARAH</name>
<dbReference type="InterPro" id="IPR025966">
    <property type="entry name" value="OppC_N"/>
</dbReference>
<comment type="similarity">
    <text evidence="7">Belongs to the binding-protein-dependent transport system permease family.</text>
</comment>
<accession>S5XUE8</accession>
<dbReference type="Pfam" id="PF00528">
    <property type="entry name" value="BPD_transp_1"/>
    <property type="match status" value="1"/>
</dbReference>
<dbReference type="Gene3D" id="1.10.3720.10">
    <property type="entry name" value="MetI-like"/>
    <property type="match status" value="1"/>
</dbReference>
<keyword evidence="6 7" id="KW-0472">Membrane</keyword>
<dbReference type="STRING" id="1367847.JCM7686_1731"/>
<evidence type="ECO:0000259" key="8">
    <source>
        <dbReference type="PROSITE" id="PS50928"/>
    </source>
</evidence>
<evidence type="ECO:0000256" key="7">
    <source>
        <dbReference type="RuleBase" id="RU363032"/>
    </source>
</evidence>